<feature type="coiled-coil region" evidence="1">
    <location>
        <begin position="1"/>
        <end position="28"/>
    </location>
</feature>
<keyword evidence="1" id="KW-0175">Coiled coil</keyword>
<evidence type="ECO:0000256" key="2">
    <source>
        <dbReference type="SAM" id="MobiDB-lite"/>
    </source>
</evidence>
<feature type="compositionally biased region" description="Basic and acidic residues" evidence="2">
    <location>
        <begin position="69"/>
        <end position="82"/>
    </location>
</feature>
<reference evidence="3 4" key="1">
    <citation type="journal article" date="2021" name="BMC Genomics">
        <title>Datura genome reveals duplications of psychoactive alkaloid biosynthetic genes and high mutation rate following tissue culture.</title>
        <authorList>
            <person name="Rajewski A."/>
            <person name="Carter-House D."/>
            <person name="Stajich J."/>
            <person name="Litt A."/>
        </authorList>
    </citation>
    <scope>NUCLEOTIDE SEQUENCE [LARGE SCALE GENOMIC DNA]</scope>
    <source>
        <strain evidence="3">AR-01</strain>
    </source>
</reference>
<accession>A0ABS8WGP1</accession>
<evidence type="ECO:0000313" key="4">
    <source>
        <dbReference type="Proteomes" id="UP000823775"/>
    </source>
</evidence>
<name>A0ABS8WGP1_DATST</name>
<comment type="caution">
    <text evidence="3">The sequence shown here is derived from an EMBL/GenBank/DDBJ whole genome shotgun (WGS) entry which is preliminary data.</text>
</comment>
<evidence type="ECO:0000256" key="1">
    <source>
        <dbReference type="SAM" id="Coils"/>
    </source>
</evidence>
<sequence length="137" mass="15732">MIVVETRAKTVEENIKRLETQLVAHIVEANQKFSSNDSKLDDMGKKLDVLMEKMLLPNQAKILGSVPLENRKTKEPSNRQRGEQWLSPMVMETTHHYNSKAMEKAKHQEKVMDAMNRRNKIVWNKNVPIGSSFQGSS</sequence>
<keyword evidence="4" id="KW-1185">Reference proteome</keyword>
<dbReference type="EMBL" id="JACEIK010007278">
    <property type="protein sequence ID" value="MCE3049986.1"/>
    <property type="molecule type" value="Genomic_DNA"/>
</dbReference>
<protein>
    <submittedName>
        <fullName evidence="3">Uncharacterized protein</fullName>
    </submittedName>
</protein>
<gene>
    <name evidence="3" type="ORF">HAX54_046244</name>
</gene>
<organism evidence="3 4">
    <name type="scientific">Datura stramonium</name>
    <name type="common">Jimsonweed</name>
    <name type="synonym">Common thornapple</name>
    <dbReference type="NCBI Taxonomy" id="4076"/>
    <lineage>
        <taxon>Eukaryota</taxon>
        <taxon>Viridiplantae</taxon>
        <taxon>Streptophyta</taxon>
        <taxon>Embryophyta</taxon>
        <taxon>Tracheophyta</taxon>
        <taxon>Spermatophyta</taxon>
        <taxon>Magnoliopsida</taxon>
        <taxon>eudicotyledons</taxon>
        <taxon>Gunneridae</taxon>
        <taxon>Pentapetalae</taxon>
        <taxon>asterids</taxon>
        <taxon>lamiids</taxon>
        <taxon>Solanales</taxon>
        <taxon>Solanaceae</taxon>
        <taxon>Solanoideae</taxon>
        <taxon>Datureae</taxon>
        <taxon>Datura</taxon>
    </lineage>
</organism>
<feature type="region of interest" description="Disordered" evidence="2">
    <location>
        <begin position="66"/>
        <end position="86"/>
    </location>
</feature>
<proteinExistence type="predicted"/>
<evidence type="ECO:0000313" key="3">
    <source>
        <dbReference type="EMBL" id="MCE3049986.1"/>
    </source>
</evidence>
<dbReference type="Proteomes" id="UP000823775">
    <property type="component" value="Unassembled WGS sequence"/>
</dbReference>